<dbReference type="PANTHER" id="PTHR23220:SF122">
    <property type="entry name" value="INTEGRIN ALPHA-PS1"/>
    <property type="match status" value="1"/>
</dbReference>
<dbReference type="PROSITE" id="PS51470">
    <property type="entry name" value="FG_GAP"/>
    <property type="match status" value="5"/>
</dbReference>
<dbReference type="GO" id="GO:0007160">
    <property type="term" value="P:cell-matrix adhesion"/>
    <property type="evidence" value="ECO:0007669"/>
    <property type="project" value="TreeGrafter"/>
</dbReference>
<organism evidence="5 6">
    <name type="scientific">candidate division WWE3 bacterium RIFOXYA2_FULL_46_9</name>
    <dbReference type="NCBI Taxonomy" id="1802636"/>
    <lineage>
        <taxon>Bacteria</taxon>
        <taxon>Katanobacteria</taxon>
    </lineage>
</organism>
<dbReference type="GO" id="GO:0007229">
    <property type="term" value="P:integrin-mediated signaling pathway"/>
    <property type="evidence" value="ECO:0007669"/>
    <property type="project" value="TreeGrafter"/>
</dbReference>
<dbReference type="Proteomes" id="UP000176614">
    <property type="component" value="Unassembled WGS sequence"/>
</dbReference>
<feature type="signal peptide" evidence="4">
    <location>
        <begin position="1"/>
        <end position="23"/>
    </location>
</feature>
<keyword evidence="3" id="KW-0325">Glycoprotein</keyword>
<dbReference type="InterPro" id="IPR000413">
    <property type="entry name" value="Integrin_alpha"/>
</dbReference>
<sequence length="546" mass="58458">MPRKYYYVLLISLSLFVNTHTFASTKKHFYNNGEVLNTVEINDSTANGPVLTNSDYYGYAVENMGDLDGDQIQDLVVGARLDDNGGNGRGAVHINFMNRDGSVKSTVEINDGTANGPVLINSDYYGTSAGNLGDLDGDGINDLAVGASFDDAGGTSRGAVHIHFMSMDGSVKSSVEINDTTVNGPTLANNDQYGDSLEGIGDLNGDGIPDLAVGSKGDNGGTDRGSMFLHFLNRDGSIKSTVEVNDSTLNGPELSDSDFYGCSITNLGDLNSDGILDLAVGAFGDSTGGTSRGAVYIHFMSTDGSIKSTVEINDETTNGPELSDSDYYGFSIANIGDLNGDKVQDLAIGARLDDNGGTSRGAVHINFMNRDGSVINTIEINDGTENGPVLADTDIFGQSVAYLGDLNNDGIQDLTVGAFGDDNGGTDRGAVHILFMKPFYTLTFLKDTSCKDREPEETTWLQLAPKDNGMYLTWTQYSSDYVDIRIDDGTGSYPWELDKTKNDGHEFLPNVASWQKIKVRGINGCREGDFSAEVSYSSYPIGWYNE</sequence>
<evidence type="ECO:0000256" key="1">
    <source>
        <dbReference type="ARBA" id="ARBA00022729"/>
    </source>
</evidence>
<dbReference type="GO" id="GO:0033627">
    <property type="term" value="P:cell adhesion mediated by integrin"/>
    <property type="evidence" value="ECO:0007669"/>
    <property type="project" value="TreeGrafter"/>
</dbReference>
<evidence type="ECO:0000256" key="3">
    <source>
        <dbReference type="ARBA" id="ARBA00023180"/>
    </source>
</evidence>
<dbReference type="SUPFAM" id="SSF69318">
    <property type="entry name" value="Integrin alpha N-terminal domain"/>
    <property type="match status" value="2"/>
</dbReference>
<dbReference type="InterPro" id="IPR028994">
    <property type="entry name" value="Integrin_alpha_N"/>
</dbReference>
<protein>
    <submittedName>
        <fullName evidence="5">Uncharacterized protein</fullName>
    </submittedName>
</protein>
<gene>
    <name evidence="5" type="ORF">A2264_00850</name>
</gene>
<accession>A0A1F4W2E2</accession>
<proteinExistence type="predicted"/>
<keyword evidence="2" id="KW-0677">Repeat</keyword>
<comment type="caution">
    <text evidence="5">The sequence shown here is derived from an EMBL/GenBank/DDBJ whole genome shotgun (WGS) entry which is preliminary data.</text>
</comment>
<dbReference type="GO" id="GO:0098609">
    <property type="term" value="P:cell-cell adhesion"/>
    <property type="evidence" value="ECO:0007669"/>
    <property type="project" value="TreeGrafter"/>
</dbReference>
<dbReference type="PRINTS" id="PR01185">
    <property type="entry name" value="INTEGRINA"/>
</dbReference>
<keyword evidence="1 4" id="KW-0732">Signal</keyword>
<dbReference type="InterPro" id="IPR013519">
    <property type="entry name" value="Int_alpha_beta-p"/>
</dbReference>
<dbReference type="PANTHER" id="PTHR23220">
    <property type="entry name" value="INTEGRIN ALPHA"/>
    <property type="match status" value="1"/>
</dbReference>
<dbReference type="EMBL" id="MEVT01000008">
    <property type="protein sequence ID" value="OGC63223.1"/>
    <property type="molecule type" value="Genomic_DNA"/>
</dbReference>
<dbReference type="InterPro" id="IPR013517">
    <property type="entry name" value="FG-GAP"/>
</dbReference>
<evidence type="ECO:0000313" key="5">
    <source>
        <dbReference type="EMBL" id="OGC63223.1"/>
    </source>
</evidence>
<evidence type="ECO:0000313" key="6">
    <source>
        <dbReference type="Proteomes" id="UP000176614"/>
    </source>
</evidence>
<evidence type="ECO:0000256" key="4">
    <source>
        <dbReference type="SAM" id="SignalP"/>
    </source>
</evidence>
<dbReference type="GO" id="GO:0009897">
    <property type="term" value="C:external side of plasma membrane"/>
    <property type="evidence" value="ECO:0007669"/>
    <property type="project" value="TreeGrafter"/>
</dbReference>
<evidence type="ECO:0000256" key="2">
    <source>
        <dbReference type="ARBA" id="ARBA00022737"/>
    </source>
</evidence>
<dbReference type="Pfam" id="PF01839">
    <property type="entry name" value="FG-GAP"/>
    <property type="match status" value="5"/>
</dbReference>
<dbReference type="GO" id="GO:0005178">
    <property type="term" value="F:integrin binding"/>
    <property type="evidence" value="ECO:0007669"/>
    <property type="project" value="TreeGrafter"/>
</dbReference>
<dbReference type="GO" id="GO:0008305">
    <property type="term" value="C:integrin complex"/>
    <property type="evidence" value="ECO:0007669"/>
    <property type="project" value="InterPro"/>
</dbReference>
<dbReference type="Gene3D" id="2.130.10.130">
    <property type="entry name" value="Integrin alpha, N-terminal"/>
    <property type="match status" value="3"/>
</dbReference>
<feature type="chain" id="PRO_5009515072" evidence="4">
    <location>
        <begin position="24"/>
        <end position="546"/>
    </location>
</feature>
<reference evidence="5 6" key="1">
    <citation type="journal article" date="2016" name="Nat. Commun.">
        <title>Thousands of microbial genomes shed light on interconnected biogeochemical processes in an aquifer system.</title>
        <authorList>
            <person name="Anantharaman K."/>
            <person name="Brown C.T."/>
            <person name="Hug L.A."/>
            <person name="Sharon I."/>
            <person name="Castelle C.J."/>
            <person name="Probst A.J."/>
            <person name="Thomas B.C."/>
            <person name="Singh A."/>
            <person name="Wilkins M.J."/>
            <person name="Karaoz U."/>
            <person name="Brodie E.L."/>
            <person name="Williams K.H."/>
            <person name="Hubbard S.S."/>
            <person name="Banfield J.F."/>
        </authorList>
    </citation>
    <scope>NUCLEOTIDE SEQUENCE [LARGE SCALE GENOMIC DNA]</scope>
</reference>
<dbReference type="AlphaFoldDB" id="A0A1F4W2E2"/>
<dbReference type="SMART" id="SM00191">
    <property type="entry name" value="Int_alpha"/>
    <property type="match status" value="6"/>
</dbReference>
<name>A0A1F4W2E2_UNCKA</name>